<feature type="region of interest" description="Disordered" evidence="6">
    <location>
        <begin position="312"/>
        <end position="337"/>
    </location>
</feature>
<evidence type="ECO:0000256" key="2">
    <source>
        <dbReference type="ARBA" id="ARBA00022692"/>
    </source>
</evidence>
<dbReference type="EMBL" id="CAJVRM010000261">
    <property type="protein sequence ID" value="CAG8978463.1"/>
    <property type="molecule type" value="Genomic_DNA"/>
</dbReference>
<protein>
    <recommendedName>
        <fullName evidence="8">Rhodopsin domain-containing protein</fullName>
    </recommendedName>
</protein>
<keyword evidence="2 7" id="KW-0812">Transmembrane</keyword>
<feature type="transmembrane region" description="Helical" evidence="7">
    <location>
        <begin position="142"/>
        <end position="166"/>
    </location>
</feature>
<comment type="caution">
    <text evidence="9">The sequence shown here is derived from an EMBL/GenBank/DDBJ whole genome shotgun (WGS) entry which is preliminary data.</text>
</comment>
<evidence type="ECO:0000256" key="5">
    <source>
        <dbReference type="ARBA" id="ARBA00038359"/>
    </source>
</evidence>
<feature type="compositionally biased region" description="Polar residues" evidence="6">
    <location>
        <begin position="312"/>
        <end position="322"/>
    </location>
</feature>
<evidence type="ECO:0000259" key="8">
    <source>
        <dbReference type="Pfam" id="PF20684"/>
    </source>
</evidence>
<dbReference type="GO" id="GO:0016020">
    <property type="term" value="C:membrane"/>
    <property type="evidence" value="ECO:0007669"/>
    <property type="project" value="UniProtKB-SubCell"/>
</dbReference>
<dbReference type="PANTHER" id="PTHR33048">
    <property type="entry name" value="PTH11-LIKE INTEGRAL MEMBRANE PROTEIN (AFU_ORTHOLOGUE AFUA_5G11245)"/>
    <property type="match status" value="1"/>
</dbReference>
<gene>
    <name evidence="9" type="ORF">HYALB_00012845</name>
</gene>
<feature type="region of interest" description="Disordered" evidence="6">
    <location>
        <begin position="355"/>
        <end position="383"/>
    </location>
</feature>
<evidence type="ECO:0000256" key="6">
    <source>
        <dbReference type="SAM" id="MobiDB-lite"/>
    </source>
</evidence>
<name>A0A9N9PXG4_9HELO</name>
<dbReference type="Pfam" id="PF20684">
    <property type="entry name" value="Fung_rhodopsin"/>
    <property type="match status" value="1"/>
</dbReference>
<sequence length="383" mass="42086">MDTTTYKKIPFIYVGPGEVMSAGIVLPLVCATMVGLRFYTRKSQKVALGLDDWLTIPSLIMIFALGICFIVGVAKDVYGYRTVLPSDITPENQTTKVIPSYTIEAKIEFWFQLFLILAYGFIKLSILCFIRRIFNITKGTIFNVVSTAMLAMTVMWTIGFFLLFLFGCKSKVWAHWAPLAQFTEYCGNGLAAEMALIISDFITDVMIFLLPLPMIWSLHTATSRKLEVSAVFCVGAVAIACSIVRMVLYIDISYLGYSGGYDLNQTVTTMLWYSMLEASLGLITACMPCLRTLFRKGFLSSMVTSLRSLVSQRSSTDPSGTDWSAPRPDPYSTIEGNVSSGSGAPIHGVNGDLAKSLGDTDSATSPTTLGHIHNGFHQDVSRV</sequence>
<reference evidence="9" key="1">
    <citation type="submission" date="2021-07" db="EMBL/GenBank/DDBJ databases">
        <authorList>
            <person name="Durling M."/>
        </authorList>
    </citation>
    <scope>NUCLEOTIDE SEQUENCE</scope>
</reference>
<feature type="compositionally biased region" description="Polar residues" evidence="6">
    <location>
        <begin position="359"/>
        <end position="368"/>
    </location>
</feature>
<dbReference type="OrthoDB" id="5393606at2759"/>
<evidence type="ECO:0000256" key="7">
    <source>
        <dbReference type="SAM" id="Phobius"/>
    </source>
</evidence>
<keyword evidence="10" id="KW-1185">Reference proteome</keyword>
<feature type="transmembrane region" description="Helical" evidence="7">
    <location>
        <begin position="109"/>
        <end position="130"/>
    </location>
</feature>
<evidence type="ECO:0000256" key="1">
    <source>
        <dbReference type="ARBA" id="ARBA00004141"/>
    </source>
</evidence>
<proteinExistence type="inferred from homology"/>
<comment type="subcellular location">
    <subcellularLocation>
        <location evidence="1">Membrane</location>
        <topology evidence="1">Multi-pass membrane protein</topology>
    </subcellularLocation>
</comment>
<dbReference type="PANTHER" id="PTHR33048:SF157">
    <property type="entry name" value="INTEGRAL MEMBRANE PROTEIN"/>
    <property type="match status" value="1"/>
</dbReference>
<accession>A0A9N9PXG4</accession>
<feature type="transmembrane region" description="Helical" evidence="7">
    <location>
        <begin position="52"/>
        <end position="74"/>
    </location>
</feature>
<evidence type="ECO:0000313" key="9">
    <source>
        <dbReference type="EMBL" id="CAG8978463.1"/>
    </source>
</evidence>
<evidence type="ECO:0000256" key="4">
    <source>
        <dbReference type="ARBA" id="ARBA00023136"/>
    </source>
</evidence>
<feature type="domain" description="Rhodopsin" evidence="8">
    <location>
        <begin position="36"/>
        <end position="296"/>
    </location>
</feature>
<feature type="transmembrane region" description="Helical" evidence="7">
    <location>
        <begin position="270"/>
        <end position="290"/>
    </location>
</feature>
<feature type="transmembrane region" description="Helical" evidence="7">
    <location>
        <begin position="20"/>
        <end position="40"/>
    </location>
</feature>
<feature type="transmembrane region" description="Helical" evidence="7">
    <location>
        <begin position="228"/>
        <end position="250"/>
    </location>
</feature>
<comment type="similarity">
    <text evidence="5">Belongs to the SAT4 family.</text>
</comment>
<keyword evidence="3 7" id="KW-1133">Transmembrane helix</keyword>
<dbReference type="Proteomes" id="UP000701801">
    <property type="component" value="Unassembled WGS sequence"/>
</dbReference>
<evidence type="ECO:0000313" key="10">
    <source>
        <dbReference type="Proteomes" id="UP000701801"/>
    </source>
</evidence>
<keyword evidence="4 7" id="KW-0472">Membrane</keyword>
<dbReference type="InterPro" id="IPR052337">
    <property type="entry name" value="SAT4-like"/>
</dbReference>
<feature type="transmembrane region" description="Helical" evidence="7">
    <location>
        <begin position="194"/>
        <end position="216"/>
    </location>
</feature>
<dbReference type="InterPro" id="IPR049326">
    <property type="entry name" value="Rhodopsin_dom_fungi"/>
</dbReference>
<dbReference type="AlphaFoldDB" id="A0A9N9PXG4"/>
<organism evidence="9 10">
    <name type="scientific">Hymenoscyphus albidus</name>
    <dbReference type="NCBI Taxonomy" id="595503"/>
    <lineage>
        <taxon>Eukaryota</taxon>
        <taxon>Fungi</taxon>
        <taxon>Dikarya</taxon>
        <taxon>Ascomycota</taxon>
        <taxon>Pezizomycotina</taxon>
        <taxon>Leotiomycetes</taxon>
        <taxon>Helotiales</taxon>
        <taxon>Helotiaceae</taxon>
        <taxon>Hymenoscyphus</taxon>
    </lineage>
</organism>
<evidence type="ECO:0000256" key="3">
    <source>
        <dbReference type="ARBA" id="ARBA00022989"/>
    </source>
</evidence>